<dbReference type="SUPFAM" id="SSF55874">
    <property type="entry name" value="ATPase domain of HSP90 chaperone/DNA topoisomerase II/histidine kinase"/>
    <property type="match status" value="1"/>
</dbReference>
<dbReference type="SMART" id="SM00448">
    <property type="entry name" value="REC"/>
    <property type="match status" value="1"/>
</dbReference>
<dbReference type="Pfam" id="PF00072">
    <property type="entry name" value="Response_reg"/>
    <property type="match status" value="1"/>
</dbReference>
<feature type="transmembrane region" description="Helical" evidence="13">
    <location>
        <begin position="782"/>
        <end position="803"/>
    </location>
</feature>
<evidence type="ECO:0000256" key="10">
    <source>
        <dbReference type="ARBA" id="ARBA00023125"/>
    </source>
</evidence>
<dbReference type="InterPro" id="IPR013783">
    <property type="entry name" value="Ig-like_fold"/>
</dbReference>
<evidence type="ECO:0000256" key="1">
    <source>
        <dbReference type="ARBA" id="ARBA00000085"/>
    </source>
</evidence>
<dbReference type="CDD" id="cd00082">
    <property type="entry name" value="HisKA"/>
    <property type="match status" value="1"/>
</dbReference>
<dbReference type="Pfam" id="PF07495">
    <property type="entry name" value="Y_Y_Y"/>
    <property type="match status" value="1"/>
</dbReference>
<dbReference type="Pfam" id="PF12833">
    <property type="entry name" value="HTH_18"/>
    <property type="match status" value="1"/>
</dbReference>
<dbReference type="InterPro" id="IPR011110">
    <property type="entry name" value="Reg_prop"/>
</dbReference>
<dbReference type="Gene3D" id="1.10.10.60">
    <property type="entry name" value="Homeodomain-like"/>
    <property type="match status" value="1"/>
</dbReference>
<keyword evidence="13" id="KW-0472">Membrane</keyword>
<dbReference type="InterPro" id="IPR004358">
    <property type="entry name" value="Sig_transdc_His_kin-like_C"/>
</dbReference>
<reference evidence="18 19" key="1">
    <citation type="submission" date="2019-07" db="EMBL/GenBank/DDBJ databases">
        <title>Seonamhaeicola sp. W255 draft genome.</title>
        <authorList>
            <person name="Zhang X.-Y."/>
            <person name="Zhang R."/>
            <person name="Zhong Y.-L."/>
            <person name="Du Z.-J."/>
        </authorList>
    </citation>
    <scope>NUCLEOTIDE SEQUENCE [LARGE SCALE GENOMIC DNA]</scope>
    <source>
        <strain evidence="18 19">W255</strain>
    </source>
</reference>
<dbReference type="Gene3D" id="1.10.287.130">
    <property type="match status" value="1"/>
</dbReference>
<dbReference type="FunFam" id="1.10.287.130:FF:000034">
    <property type="entry name" value="Two-component system sensor histidine kinase/response regulator"/>
    <property type="match status" value="1"/>
</dbReference>
<proteinExistence type="predicted"/>
<dbReference type="RefSeq" id="WP_133354472.1">
    <property type="nucleotide sequence ID" value="NZ_SMZJ02000001.1"/>
</dbReference>
<evidence type="ECO:0000313" key="18">
    <source>
        <dbReference type="EMBL" id="TWO34614.1"/>
    </source>
</evidence>
<comment type="caution">
    <text evidence="18">The sequence shown here is derived from an EMBL/GenBank/DDBJ whole genome shotgun (WGS) entry which is preliminary data.</text>
</comment>
<sequence>MPKIVICLLLFCINFLVNAQTLSYQFTHLSTIDGLSQSSAIAIHQDTLGQIWIGTRDGLNKYDGTKFTIYRNQIDNENALSNNDILAIQEDNDGYLWVGTYNGLNKFDPKTDTFKNYFHQQAPNSLINNTIWTINKLSNGNVCIGTAGGLSVYNKESDTFTNYLTQYAKPARKRVMTILETKNGQVYVGTAAGIFKGASNEGKINDLTLIKGSENFYVQDLIETENNHILIATQEHGLIDYNQEINLFSSFFNKKHLHASIKNVRKLLYDNEGMLWVGTYEGLLLVEKDGGIEYLHASFDNKNGLTKNSIKSLFKDRKGSIWIGTYYGGINIWDRANVNFQNITQNKSGKGLNYTVVSSIATHNGYMFFGTEGGGLNIWNKKDDTYTYVTQNNSPLLDNNIKELKILDHDKLWIGTFKSGLQIFNLSKNRFETLVLPEQLATFLNNVGVYAINKDRFNNVWIGTFGQGLIKFNLETKVFKHFQSSDQEENLLSNNLIRTIFIDKEDHVWVGTEKGLNRILKTGAILHYFYDENLQYGDDVLSVYQDNFNTIWVGTKSKGLYKYDGEKFSSVVLVADNSLVSTVHSIQEDDKHNLWLSTNQGIVKYNYKNEHIKFYNQTDGVVSNEFNDNASLKVGTSQFYFGGPEGITYINSDNLITNVYSPQVILTDFKIRENDAESNSLENVLTYALPFTETINLSYEQGNFSISFSIPNFINSNNNKYKYRLNGLEKEWNITTSNTASYTIQNPGTYVFEVAGANNDGVWNETSSKLNIYVAPAPWRTWWAFTIYGLLILTALFFLYSILKSKTKLKHELELEHIETERAKEINQTKLEFFTNISHEFRTPLALILGPLNQIIEGYRGSSKMYKKLLVIENSANHLLQLINRLMDFRKFENKLFNLEAAEGNIVKFLREIYLSFTEYAKKDGYDFSFSCDDEEILVYYDRNKLERVFYNLISNAFRYTPKGGKIAISIRKTENNLMVDVEDNGVGIAQEYRDKIFERFFEVAVNNKPDGNYNKGTGIGLSIAKNIVELHKGDIKVKSNKNNKGSIFSVSLPLGREHLSDGEIIENFKFSDDVSQYVKQLEESNIAVQDDIDITVETVKQTILLVEDNKPLRKFIKDLLKQNYNIIEAENGKLGFEKAKKESPDLIVSDVIMPEMTGTELCTAVKQELKTSHIPIILLTSRTSLIYKLNGLESGADDYISKPFDVKEFKLRIKNVLQTREKLKEKFAANEGPLPDEVLVSSFDEKLYKKALRIVKENIENEQFDIASFCSELGVSRTMLFTKIKAWSNFTPNEFILHFRMKRAAQLLENGKLNVSQISYKVGFKDPKYFSKSFQKKFGETPSQYTEKFSS</sequence>
<comment type="catalytic activity">
    <reaction evidence="1">
        <text>ATP + protein L-histidine = ADP + protein N-phospho-L-histidine.</text>
        <dbReference type="EC" id="2.7.13.3"/>
    </reaction>
</comment>
<keyword evidence="13" id="KW-1133">Transmembrane helix</keyword>
<keyword evidence="9" id="KW-0805">Transcription regulation</keyword>
<dbReference type="SMART" id="SM00387">
    <property type="entry name" value="HATPase_c"/>
    <property type="match status" value="1"/>
</dbReference>
<dbReference type="Gene3D" id="2.130.10.10">
    <property type="entry name" value="YVTN repeat-like/Quinoprotein amine dehydrogenase"/>
    <property type="match status" value="2"/>
</dbReference>
<dbReference type="PANTHER" id="PTHR43547:SF2">
    <property type="entry name" value="HYBRID SIGNAL TRANSDUCTION HISTIDINE KINASE C"/>
    <property type="match status" value="1"/>
</dbReference>
<evidence type="ECO:0000256" key="5">
    <source>
        <dbReference type="ARBA" id="ARBA00022741"/>
    </source>
</evidence>
<feature type="modified residue" description="4-aspartylphosphate" evidence="12">
    <location>
        <position position="1151"/>
    </location>
</feature>
<dbReference type="EMBL" id="SMZJ02000001">
    <property type="protein sequence ID" value="TWO34614.1"/>
    <property type="molecule type" value="Genomic_DNA"/>
</dbReference>
<feature type="domain" description="Histidine kinase" evidence="16">
    <location>
        <begin position="836"/>
        <end position="1057"/>
    </location>
</feature>
<dbReference type="SMART" id="SM00342">
    <property type="entry name" value="HTH_ARAC"/>
    <property type="match status" value="1"/>
</dbReference>
<feature type="domain" description="HTH araC/xylS-type" evidence="15">
    <location>
        <begin position="1250"/>
        <end position="1349"/>
    </location>
</feature>
<keyword evidence="5" id="KW-0547">Nucleotide-binding</keyword>
<evidence type="ECO:0000256" key="2">
    <source>
        <dbReference type="ARBA" id="ARBA00012438"/>
    </source>
</evidence>
<keyword evidence="4" id="KW-0808">Transferase</keyword>
<evidence type="ECO:0000259" key="15">
    <source>
        <dbReference type="PROSITE" id="PS01124"/>
    </source>
</evidence>
<dbReference type="SUPFAM" id="SSF46689">
    <property type="entry name" value="Homeodomain-like"/>
    <property type="match status" value="1"/>
</dbReference>
<dbReference type="Pfam" id="PF00512">
    <property type="entry name" value="HisKA"/>
    <property type="match status" value="1"/>
</dbReference>
<organism evidence="18 19">
    <name type="scientific">Seonamhaeicola sediminis</name>
    <dbReference type="NCBI Taxonomy" id="2528206"/>
    <lineage>
        <taxon>Bacteria</taxon>
        <taxon>Pseudomonadati</taxon>
        <taxon>Bacteroidota</taxon>
        <taxon>Flavobacteriia</taxon>
        <taxon>Flavobacteriales</taxon>
        <taxon>Flavobacteriaceae</taxon>
    </lineage>
</organism>
<dbReference type="Proteomes" id="UP000295814">
    <property type="component" value="Unassembled WGS sequence"/>
</dbReference>
<accession>A0A562YI24</accession>
<dbReference type="GO" id="GO:0003700">
    <property type="term" value="F:DNA-binding transcription factor activity"/>
    <property type="evidence" value="ECO:0007669"/>
    <property type="project" value="InterPro"/>
</dbReference>
<keyword evidence="8" id="KW-0902">Two-component regulatory system</keyword>
<evidence type="ECO:0000313" key="19">
    <source>
        <dbReference type="Proteomes" id="UP000295814"/>
    </source>
</evidence>
<dbReference type="SUPFAM" id="SSF52172">
    <property type="entry name" value="CheY-like"/>
    <property type="match status" value="1"/>
</dbReference>
<evidence type="ECO:0000256" key="4">
    <source>
        <dbReference type="ARBA" id="ARBA00022679"/>
    </source>
</evidence>
<dbReference type="EC" id="2.7.13.3" evidence="2"/>
<feature type="signal peptide" evidence="14">
    <location>
        <begin position="1"/>
        <end position="19"/>
    </location>
</feature>
<dbReference type="GO" id="GO:0000155">
    <property type="term" value="F:phosphorelay sensor kinase activity"/>
    <property type="evidence" value="ECO:0007669"/>
    <property type="project" value="InterPro"/>
</dbReference>
<dbReference type="CDD" id="cd00075">
    <property type="entry name" value="HATPase"/>
    <property type="match status" value="1"/>
</dbReference>
<dbReference type="Pfam" id="PF02518">
    <property type="entry name" value="HATPase_c"/>
    <property type="match status" value="1"/>
</dbReference>
<keyword evidence="11" id="KW-0804">Transcription</keyword>
<gene>
    <name evidence="18" type="ORF">E1J38_001805</name>
</gene>
<dbReference type="InterPro" id="IPR001789">
    <property type="entry name" value="Sig_transdc_resp-reg_receiver"/>
</dbReference>
<dbReference type="GO" id="GO:0043565">
    <property type="term" value="F:sequence-specific DNA binding"/>
    <property type="evidence" value="ECO:0007669"/>
    <property type="project" value="InterPro"/>
</dbReference>
<dbReference type="PROSITE" id="PS01124">
    <property type="entry name" value="HTH_ARAC_FAMILY_2"/>
    <property type="match status" value="1"/>
</dbReference>
<dbReference type="InterPro" id="IPR011006">
    <property type="entry name" value="CheY-like_superfamily"/>
</dbReference>
<dbReference type="SMART" id="SM00388">
    <property type="entry name" value="HisKA"/>
    <property type="match status" value="1"/>
</dbReference>
<dbReference type="SUPFAM" id="SSF63829">
    <property type="entry name" value="Calcium-dependent phosphotriesterase"/>
    <property type="match status" value="3"/>
</dbReference>
<dbReference type="CDD" id="cd17574">
    <property type="entry name" value="REC_OmpR"/>
    <property type="match status" value="1"/>
</dbReference>
<dbReference type="PROSITE" id="PS50109">
    <property type="entry name" value="HIS_KIN"/>
    <property type="match status" value="1"/>
</dbReference>
<dbReference type="InterPro" id="IPR005467">
    <property type="entry name" value="His_kinase_dom"/>
</dbReference>
<dbReference type="InterPro" id="IPR018060">
    <property type="entry name" value="HTH_AraC"/>
</dbReference>
<dbReference type="PROSITE" id="PS50110">
    <property type="entry name" value="RESPONSE_REGULATORY"/>
    <property type="match status" value="1"/>
</dbReference>
<evidence type="ECO:0000256" key="12">
    <source>
        <dbReference type="PROSITE-ProRule" id="PRU00169"/>
    </source>
</evidence>
<keyword evidence="3 12" id="KW-0597">Phosphoprotein</keyword>
<protein>
    <recommendedName>
        <fullName evidence="2">histidine kinase</fullName>
        <ecNumber evidence="2">2.7.13.3</ecNumber>
    </recommendedName>
</protein>
<dbReference type="InterPro" id="IPR015943">
    <property type="entry name" value="WD40/YVTN_repeat-like_dom_sf"/>
</dbReference>
<dbReference type="GO" id="GO:0005524">
    <property type="term" value="F:ATP binding"/>
    <property type="evidence" value="ECO:0007669"/>
    <property type="project" value="UniProtKB-KW"/>
</dbReference>
<dbReference type="InterPro" id="IPR036890">
    <property type="entry name" value="HATPase_C_sf"/>
</dbReference>
<evidence type="ECO:0000256" key="11">
    <source>
        <dbReference type="ARBA" id="ARBA00023163"/>
    </source>
</evidence>
<dbReference type="PROSITE" id="PS00041">
    <property type="entry name" value="HTH_ARAC_FAMILY_1"/>
    <property type="match status" value="1"/>
</dbReference>
<keyword evidence="6" id="KW-0418">Kinase</keyword>
<keyword evidence="14" id="KW-0732">Signal</keyword>
<evidence type="ECO:0000256" key="8">
    <source>
        <dbReference type="ARBA" id="ARBA00023012"/>
    </source>
</evidence>
<evidence type="ECO:0000259" key="16">
    <source>
        <dbReference type="PROSITE" id="PS50109"/>
    </source>
</evidence>
<dbReference type="FunFam" id="3.30.565.10:FF:000037">
    <property type="entry name" value="Hybrid sensor histidine kinase/response regulator"/>
    <property type="match status" value="1"/>
</dbReference>
<dbReference type="Gene3D" id="2.60.40.10">
    <property type="entry name" value="Immunoglobulins"/>
    <property type="match status" value="1"/>
</dbReference>
<dbReference type="OrthoDB" id="1522078at2"/>
<dbReference type="PANTHER" id="PTHR43547">
    <property type="entry name" value="TWO-COMPONENT HISTIDINE KINASE"/>
    <property type="match status" value="1"/>
</dbReference>
<dbReference type="InterPro" id="IPR003594">
    <property type="entry name" value="HATPase_dom"/>
</dbReference>
<evidence type="ECO:0000256" key="3">
    <source>
        <dbReference type="ARBA" id="ARBA00022553"/>
    </source>
</evidence>
<dbReference type="Gene3D" id="3.30.565.10">
    <property type="entry name" value="Histidine kinase-like ATPase, C-terminal domain"/>
    <property type="match status" value="1"/>
</dbReference>
<evidence type="ECO:0000256" key="9">
    <source>
        <dbReference type="ARBA" id="ARBA00023015"/>
    </source>
</evidence>
<feature type="chain" id="PRO_5022891924" description="histidine kinase" evidence="14">
    <location>
        <begin position="20"/>
        <end position="1352"/>
    </location>
</feature>
<dbReference type="Gene3D" id="3.40.50.2300">
    <property type="match status" value="1"/>
</dbReference>
<dbReference type="InterPro" id="IPR036097">
    <property type="entry name" value="HisK_dim/P_sf"/>
</dbReference>
<keyword evidence="19" id="KW-1185">Reference proteome</keyword>
<dbReference type="InterPro" id="IPR009057">
    <property type="entry name" value="Homeodomain-like_sf"/>
</dbReference>
<evidence type="ECO:0000256" key="6">
    <source>
        <dbReference type="ARBA" id="ARBA00022777"/>
    </source>
</evidence>
<evidence type="ECO:0000256" key="7">
    <source>
        <dbReference type="ARBA" id="ARBA00022840"/>
    </source>
</evidence>
<keyword evidence="7" id="KW-0067">ATP-binding</keyword>
<dbReference type="SUPFAM" id="SSF47384">
    <property type="entry name" value="Homodimeric domain of signal transducing histidine kinase"/>
    <property type="match status" value="1"/>
</dbReference>
<dbReference type="PRINTS" id="PR00344">
    <property type="entry name" value="BCTRLSENSOR"/>
</dbReference>
<name>A0A562YI24_9FLAO</name>
<dbReference type="InterPro" id="IPR011123">
    <property type="entry name" value="Y_Y_Y"/>
</dbReference>
<evidence type="ECO:0000256" key="13">
    <source>
        <dbReference type="SAM" id="Phobius"/>
    </source>
</evidence>
<keyword evidence="10" id="KW-0238">DNA-binding</keyword>
<keyword evidence="13" id="KW-0812">Transmembrane</keyword>
<dbReference type="Pfam" id="PF07494">
    <property type="entry name" value="Reg_prop"/>
    <property type="match status" value="3"/>
</dbReference>
<dbReference type="InterPro" id="IPR003661">
    <property type="entry name" value="HisK_dim/P_dom"/>
</dbReference>
<dbReference type="InterPro" id="IPR018062">
    <property type="entry name" value="HTH_AraC-typ_CS"/>
</dbReference>
<evidence type="ECO:0000256" key="14">
    <source>
        <dbReference type="SAM" id="SignalP"/>
    </source>
</evidence>
<feature type="domain" description="Response regulatory" evidence="17">
    <location>
        <begin position="1103"/>
        <end position="1218"/>
    </location>
</feature>
<evidence type="ECO:0000259" key="17">
    <source>
        <dbReference type="PROSITE" id="PS50110"/>
    </source>
</evidence>